<feature type="transmembrane region" description="Helical" evidence="5">
    <location>
        <begin position="326"/>
        <end position="345"/>
    </location>
</feature>
<name>A0A927HAY5_9BACI</name>
<accession>A0A927HAY5</accession>
<protein>
    <submittedName>
        <fullName evidence="7">GtrA family protein</fullName>
    </submittedName>
</protein>
<dbReference type="InterPro" id="IPR007267">
    <property type="entry name" value="GtrA_DPMS_TM"/>
</dbReference>
<evidence type="ECO:0000256" key="1">
    <source>
        <dbReference type="ARBA" id="ARBA00004141"/>
    </source>
</evidence>
<keyword evidence="8" id="KW-1185">Reference proteome</keyword>
<keyword evidence="3 5" id="KW-1133">Transmembrane helix</keyword>
<organism evidence="7 8">
    <name type="scientific">Peribacillus faecalis</name>
    <dbReference type="NCBI Taxonomy" id="2772559"/>
    <lineage>
        <taxon>Bacteria</taxon>
        <taxon>Bacillati</taxon>
        <taxon>Bacillota</taxon>
        <taxon>Bacilli</taxon>
        <taxon>Bacillales</taxon>
        <taxon>Bacillaceae</taxon>
        <taxon>Peribacillus</taxon>
    </lineage>
</organism>
<evidence type="ECO:0000313" key="8">
    <source>
        <dbReference type="Proteomes" id="UP000602076"/>
    </source>
</evidence>
<comment type="subcellular location">
    <subcellularLocation>
        <location evidence="1">Membrane</location>
        <topology evidence="1">Multi-pass membrane protein</topology>
    </subcellularLocation>
</comment>
<keyword evidence="2 5" id="KW-0812">Transmembrane</keyword>
<evidence type="ECO:0000256" key="3">
    <source>
        <dbReference type="ARBA" id="ARBA00022989"/>
    </source>
</evidence>
<evidence type="ECO:0000259" key="6">
    <source>
        <dbReference type="Pfam" id="PF04138"/>
    </source>
</evidence>
<dbReference type="Proteomes" id="UP000602076">
    <property type="component" value="Unassembled WGS sequence"/>
</dbReference>
<dbReference type="AlphaFoldDB" id="A0A927HAY5"/>
<feature type="domain" description="GtrA/DPMS transmembrane" evidence="6">
    <location>
        <begin position="228"/>
        <end position="345"/>
    </location>
</feature>
<comment type="caution">
    <text evidence="7">The sequence shown here is derived from an EMBL/GenBank/DDBJ whole genome shotgun (WGS) entry which is preliminary data.</text>
</comment>
<feature type="transmembrane region" description="Helical" evidence="5">
    <location>
        <begin position="214"/>
        <end position="243"/>
    </location>
</feature>
<evidence type="ECO:0000313" key="7">
    <source>
        <dbReference type="EMBL" id="MBD3109190.1"/>
    </source>
</evidence>
<reference evidence="7" key="1">
    <citation type="submission" date="2020-09" db="EMBL/GenBank/DDBJ databases">
        <title>Bacillus faecalis sp. nov., a moderately halophilic bacterium isolated from cow faeces.</title>
        <authorList>
            <person name="Jiang L."/>
            <person name="Lee J."/>
        </authorList>
    </citation>
    <scope>NUCLEOTIDE SEQUENCE</scope>
    <source>
        <strain evidence="7">AGMB 02131</strain>
    </source>
</reference>
<evidence type="ECO:0000256" key="2">
    <source>
        <dbReference type="ARBA" id="ARBA00022692"/>
    </source>
</evidence>
<dbReference type="GO" id="GO:0000271">
    <property type="term" value="P:polysaccharide biosynthetic process"/>
    <property type="evidence" value="ECO:0007669"/>
    <property type="project" value="InterPro"/>
</dbReference>
<dbReference type="EMBL" id="JACXSI010000029">
    <property type="protein sequence ID" value="MBD3109190.1"/>
    <property type="molecule type" value="Genomic_DNA"/>
</dbReference>
<dbReference type="Pfam" id="PF04138">
    <property type="entry name" value="GtrA_DPMS_TM"/>
    <property type="match status" value="1"/>
</dbReference>
<evidence type="ECO:0000256" key="5">
    <source>
        <dbReference type="SAM" id="Phobius"/>
    </source>
</evidence>
<gene>
    <name evidence="7" type="ORF">IEO70_12610</name>
</gene>
<keyword evidence="4 5" id="KW-0472">Membrane</keyword>
<evidence type="ECO:0000256" key="4">
    <source>
        <dbReference type="ARBA" id="ARBA00023136"/>
    </source>
</evidence>
<dbReference type="GO" id="GO:0016020">
    <property type="term" value="C:membrane"/>
    <property type="evidence" value="ECO:0007669"/>
    <property type="project" value="UniProtKB-SubCell"/>
</dbReference>
<dbReference type="RefSeq" id="WP_190998727.1">
    <property type="nucleotide sequence ID" value="NZ_JACXSI010000029.1"/>
</dbReference>
<sequence>MNCAVILPLNQVTDWTLEYINNLLNKKFYLFLLLQNASQIDERLKGIALKNKRCTLCFNKNQESYFSATKNIMNTLRTQYPEINGVITLSHLLGDEDIERAANALSAHKHSIILGVRTEKSNSTFKRSLKSRYAALLFNVLYGTRLKDIHSGLVAIPLQEYHEISDNKIAFWDFEVYALIKAKQLQKEMVEVPIYDWNQPEPMKHRSFQDSLRTYLTIFSGFIGYSFSTIVAAIVDISLFTIFSSFVFLHFPLKAQIFLSNAIARVVSSFCDFSLDRRYVFGKKNNTMAKSMFKYYILWLALLSASSMLVYLSKSYLGSNLVLAKIAADLFLGVISYQVQLRWVFNNKKNRHRSFW</sequence>
<proteinExistence type="predicted"/>
<feature type="transmembrane region" description="Helical" evidence="5">
    <location>
        <begin position="296"/>
        <end position="314"/>
    </location>
</feature>